<dbReference type="InterPro" id="IPR003567">
    <property type="entry name" value="Cyt_c_biogenesis"/>
</dbReference>
<protein>
    <submittedName>
        <fullName evidence="6">Cytochrome c assembly protein</fullName>
    </submittedName>
</protein>
<feature type="transmembrane region" description="Helical" evidence="3">
    <location>
        <begin position="521"/>
        <end position="540"/>
    </location>
</feature>
<evidence type="ECO:0000259" key="5">
    <source>
        <dbReference type="Pfam" id="PF16327"/>
    </source>
</evidence>
<comment type="caution">
    <text evidence="6">The sequence shown here is derived from an EMBL/GenBank/DDBJ whole genome shotgun (WGS) entry which is preliminary data.</text>
</comment>
<dbReference type="PANTHER" id="PTHR43653:SF1">
    <property type="entry name" value="CYTOCHROME C-TYPE BIOGENESIS PROTEIN CCMF"/>
    <property type="match status" value="1"/>
</dbReference>
<feature type="transmembrane region" description="Helical" evidence="3">
    <location>
        <begin position="428"/>
        <end position="448"/>
    </location>
</feature>
<feature type="transmembrane region" description="Helical" evidence="3">
    <location>
        <begin position="486"/>
        <end position="509"/>
    </location>
</feature>
<dbReference type="EMBL" id="VYQF01000003">
    <property type="protein sequence ID" value="KAA9038495.1"/>
    <property type="molecule type" value="Genomic_DNA"/>
</dbReference>
<feature type="domain" description="Cytochrome c assembly protein" evidence="4">
    <location>
        <begin position="105"/>
        <end position="324"/>
    </location>
</feature>
<reference evidence="6 7" key="1">
    <citation type="submission" date="2019-09" db="EMBL/GenBank/DDBJ databases">
        <title>Draft genome sequence of Ginsengibacter sp. BR5-29.</title>
        <authorList>
            <person name="Im W.-T."/>
        </authorList>
    </citation>
    <scope>NUCLEOTIDE SEQUENCE [LARGE SCALE GENOMIC DNA]</scope>
    <source>
        <strain evidence="6 7">BR5-29</strain>
    </source>
</reference>
<feature type="transmembrane region" description="Helical" evidence="3">
    <location>
        <begin position="340"/>
        <end position="362"/>
    </location>
</feature>
<gene>
    <name evidence="6" type="ORF">FW778_13105</name>
</gene>
<feature type="transmembrane region" description="Helical" evidence="3">
    <location>
        <begin position="16"/>
        <end position="35"/>
    </location>
</feature>
<feature type="transmembrane region" description="Helical" evidence="3">
    <location>
        <begin position="278"/>
        <end position="296"/>
    </location>
</feature>
<feature type="transmembrane region" description="Helical" evidence="3">
    <location>
        <begin position="236"/>
        <end position="258"/>
    </location>
</feature>
<dbReference type="AlphaFoldDB" id="A0A5J5IJF2"/>
<feature type="transmembrane region" description="Helical" evidence="3">
    <location>
        <begin position="382"/>
        <end position="408"/>
    </location>
</feature>
<evidence type="ECO:0000256" key="3">
    <source>
        <dbReference type="SAM" id="Phobius"/>
    </source>
</evidence>
<keyword evidence="3" id="KW-0812">Transmembrane</keyword>
<feature type="transmembrane region" description="Helical" evidence="3">
    <location>
        <begin position="133"/>
        <end position="153"/>
    </location>
</feature>
<sequence length="838" mass="94207">MKFEGEHLLPGEVGHFFVLLAFVASLVSSVAYFYASAIKNDSEKRSWIFFARGAFFIQFISLVTVFITIYYICSHHYFEYLYSYKHASKELEPKYLLACIWEGQEGSFILWSLWHCVLGSILIFTSKKREAPILAIVTLAQFVLLLMIVGIYIGDTRIGSSPFVLTRNEINGPIFSQPNYLSFIKDGIGLNVLLRNYWMVIHPPILFLGFASTIVPLGFAYSSLSTKNFTDWIKPALPWTLFSCCVLGVGIMMGGKWAYESLSFGGYWAWDPVENAALVPWMILISGLHCMAVYNSTGNALRASYLFIILAYFFVLYSTFLTRTGILGDTSVHSFTEAGLAMNVLIGIYVVIISLPVLFLFVYNYKKIPAIQKEENISSREFWMFIGSLIFFLAALFIIGVTSLPVYNKVFGTNYADPQDREFTYNKVLVLVAFIIGVLTAFSQYLKYRNTEKKYLIKNIALPVSIAVILTFLLVFFYPIEYTKKGPGFLIAIYIALFASIFSVIANAAYLKTVLKGNLKAGGAAIAHLGFALMITGMLISSGNKKVISDNRKTGLFIPFDKDPTGRQTEDPMENLTLLKNVPTQMGNYTVTYLRDSAASEKNRTFYKLHFQKIDSTTGKSTEDFMLAPDSYRMKDNNLSSNPGTRHYLTHDVFTYISTISVKNQDADTAQFKIHEVGIKDTVFYSKGYFVLNDVLKNPNNERFHFTPSDTALVADITVYGQDSTKTKAYPALVISNQQINFIDDTLIRQNLFLNLAGLANDKKFKIGVKESDIPTDFITLKAYVFPYINLVWAGLLIMACGFVVSIGRRAKAANYITALSVLFVLAGLFYMFLVANS</sequence>
<keyword evidence="2" id="KW-0201">Cytochrome c-type biogenesis</keyword>
<evidence type="ECO:0000256" key="2">
    <source>
        <dbReference type="ARBA" id="ARBA00022748"/>
    </source>
</evidence>
<dbReference type="GO" id="GO:0017004">
    <property type="term" value="P:cytochrome complex assembly"/>
    <property type="evidence" value="ECO:0007669"/>
    <property type="project" value="UniProtKB-KW"/>
</dbReference>
<dbReference type="InterPro" id="IPR032523">
    <property type="entry name" value="CcmF_C"/>
</dbReference>
<feature type="transmembrane region" description="Helical" evidence="3">
    <location>
        <begin position="785"/>
        <end position="807"/>
    </location>
</feature>
<feature type="transmembrane region" description="Helical" evidence="3">
    <location>
        <begin position="108"/>
        <end position="126"/>
    </location>
</feature>
<feature type="transmembrane region" description="Helical" evidence="3">
    <location>
        <begin position="814"/>
        <end position="834"/>
    </location>
</feature>
<feature type="transmembrane region" description="Helical" evidence="3">
    <location>
        <begin position="460"/>
        <end position="480"/>
    </location>
</feature>
<dbReference type="PRINTS" id="PR01410">
    <property type="entry name" value="CCBIOGENESIS"/>
</dbReference>
<dbReference type="RefSeq" id="WP_150415214.1">
    <property type="nucleotide sequence ID" value="NZ_VYQF01000003.1"/>
</dbReference>
<dbReference type="InterPro" id="IPR002541">
    <property type="entry name" value="Cyt_c_assembly"/>
</dbReference>
<keyword evidence="3" id="KW-1133">Transmembrane helix</keyword>
<feature type="transmembrane region" description="Helical" evidence="3">
    <location>
        <begin position="303"/>
        <end position="320"/>
    </location>
</feature>
<dbReference type="GO" id="GO:0020037">
    <property type="term" value="F:heme binding"/>
    <property type="evidence" value="ECO:0007669"/>
    <property type="project" value="InterPro"/>
</dbReference>
<feature type="domain" description="Cytochrome c-type biogenesis protein CcmF C-terminal" evidence="5">
    <location>
        <begin position="357"/>
        <end position="544"/>
    </location>
</feature>
<evidence type="ECO:0000256" key="1">
    <source>
        <dbReference type="ARBA" id="ARBA00009186"/>
    </source>
</evidence>
<dbReference type="PANTHER" id="PTHR43653">
    <property type="entry name" value="CYTOCHROME C ASSEMBLY PROTEIN-RELATED"/>
    <property type="match status" value="1"/>
</dbReference>
<name>A0A5J5IJF2_9BACT</name>
<keyword evidence="3" id="KW-0472">Membrane</keyword>
<dbReference type="Pfam" id="PF01578">
    <property type="entry name" value="Cytochrom_C_asm"/>
    <property type="match status" value="1"/>
</dbReference>
<dbReference type="Pfam" id="PF16327">
    <property type="entry name" value="CcmF_C"/>
    <property type="match status" value="1"/>
</dbReference>
<keyword evidence="7" id="KW-1185">Reference proteome</keyword>
<organism evidence="6 7">
    <name type="scientific">Ginsengibacter hankyongi</name>
    <dbReference type="NCBI Taxonomy" id="2607284"/>
    <lineage>
        <taxon>Bacteria</taxon>
        <taxon>Pseudomonadati</taxon>
        <taxon>Bacteroidota</taxon>
        <taxon>Chitinophagia</taxon>
        <taxon>Chitinophagales</taxon>
        <taxon>Chitinophagaceae</taxon>
        <taxon>Ginsengibacter</taxon>
    </lineage>
</organism>
<evidence type="ECO:0000313" key="7">
    <source>
        <dbReference type="Proteomes" id="UP000326903"/>
    </source>
</evidence>
<evidence type="ECO:0000259" key="4">
    <source>
        <dbReference type="Pfam" id="PF01578"/>
    </source>
</evidence>
<accession>A0A5J5IJF2</accession>
<comment type="similarity">
    <text evidence="1">Belongs to the CcmF/CycK/Ccl1/NrfE/CcsA family.</text>
</comment>
<proteinExistence type="inferred from homology"/>
<evidence type="ECO:0000313" key="6">
    <source>
        <dbReference type="EMBL" id="KAA9038495.1"/>
    </source>
</evidence>
<dbReference type="GO" id="GO:0016020">
    <property type="term" value="C:membrane"/>
    <property type="evidence" value="ECO:0007669"/>
    <property type="project" value="InterPro"/>
</dbReference>
<feature type="transmembrane region" description="Helical" evidence="3">
    <location>
        <begin position="47"/>
        <end position="72"/>
    </location>
</feature>
<feature type="transmembrane region" description="Helical" evidence="3">
    <location>
        <begin position="205"/>
        <end position="224"/>
    </location>
</feature>
<dbReference type="Proteomes" id="UP000326903">
    <property type="component" value="Unassembled WGS sequence"/>
</dbReference>
<dbReference type="GO" id="GO:0015232">
    <property type="term" value="F:heme transmembrane transporter activity"/>
    <property type="evidence" value="ECO:0007669"/>
    <property type="project" value="InterPro"/>
</dbReference>